<dbReference type="RefSeq" id="WP_213410004.1">
    <property type="nucleotide sequence ID" value="NZ_BOVK01000003.1"/>
</dbReference>
<organism evidence="1 2">
    <name type="scientific">Xylanibacillus composti</name>
    <dbReference type="NCBI Taxonomy" id="1572762"/>
    <lineage>
        <taxon>Bacteria</taxon>
        <taxon>Bacillati</taxon>
        <taxon>Bacillota</taxon>
        <taxon>Bacilli</taxon>
        <taxon>Bacillales</taxon>
        <taxon>Paenibacillaceae</taxon>
        <taxon>Xylanibacillus</taxon>
    </lineage>
</organism>
<proteinExistence type="predicted"/>
<name>A0A8J4M019_9BACL</name>
<sequence length="63" mass="6815">MKPSVGRIVHFHTSNGPAAAIVINVHSELEVDLQVFHADGSIKWVTDVPAGVAVGCWDWPPRV</sequence>
<dbReference type="AlphaFoldDB" id="A0A8J4M019"/>
<accession>A0A8J4M019</accession>
<reference evidence="1" key="1">
    <citation type="submission" date="2021-04" db="EMBL/GenBank/DDBJ databases">
        <title>Draft genome sequence of Xylanibacillus composti strain K13.</title>
        <authorList>
            <person name="Uke A."/>
            <person name="Chhe C."/>
            <person name="Baramee S."/>
            <person name="Kosugi A."/>
        </authorList>
    </citation>
    <scope>NUCLEOTIDE SEQUENCE</scope>
    <source>
        <strain evidence="1">K13</strain>
    </source>
</reference>
<protein>
    <submittedName>
        <fullName evidence="1">Uncharacterized protein</fullName>
    </submittedName>
</protein>
<gene>
    <name evidence="1" type="ORF">XYCOK13_02340</name>
</gene>
<evidence type="ECO:0000313" key="2">
    <source>
        <dbReference type="Proteomes" id="UP000677918"/>
    </source>
</evidence>
<comment type="caution">
    <text evidence="1">The sequence shown here is derived from an EMBL/GenBank/DDBJ whole genome shotgun (WGS) entry which is preliminary data.</text>
</comment>
<dbReference type="EMBL" id="BOVK01000003">
    <property type="protein sequence ID" value="GIQ67410.1"/>
    <property type="molecule type" value="Genomic_DNA"/>
</dbReference>
<keyword evidence="2" id="KW-1185">Reference proteome</keyword>
<dbReference type="Proteomes" id="UP000677918">
    <property type="component" value="Unassembled WGS sequence"/>
</dbReference>
<evidence type="ECO:0000313" key="1">
    <source>
        <dbReference type="EMBL" id="GIQ67410.1"/>
    </source>
</evidence>